<keyword evidence="1" id="KW-0808">Transferase</keyword>
<dbReference type="InterPro" id="IPR036388">
    <property type="entry name" value="WH-like_DNA-bd_sf"/>
</dbReference>
<dbReference type="InterPro" id="IPR004701">
    <property type="entry name" value="PTS_EIIA_man-typ"/>
</dbReference>
<name>A0A1H9P7C3_9ACTN</name>
<dbReference type="SUPFAM" id="SSF46785">
    <property type="entry name" value="Winged helix' DNA-binding domain"/>
    <property type="match status" value="1"/>
</dbReference>
<dbReference type="InterPro" id="IPR011608">
    <property type="entry name" value="PRD"/>
</dbReference>
<dbReference type="PANTHER" id="PTHR32071:SF38">
    <property type="entry name" value="PSP OPERON TRANSCRIPTIONAL ACTIVATOR"/>
    <property type="match status" value="1"/>
</dbReference>
<sequence length="911" mass="99293">MASADTRDEILRHLDEATRKLSPSSTNTFNTSAIASRCNVSRNLASQYLNELVRAGLVVKVNARPVLYLHRRGLERYLQSELDHTEFPSMQDLLSSVGMVERKDFEKAIGFDLSLSTCVEQLRGAVGYPPFGLPALLIGGHGSGKDMLARLAFEYGTNSGALPQGASLVKVNCTAYEESATSFEADVFGQDDTNGAAQRCTGGIVYLSRVDHLPLATLETLTHRILEDSEGRSGRGSHPARFILGTARPPESPVVQNLARMIPIAVELPDYAKRTERERTALVMHCLHAEGRRVAADVSVSRGALRALASYDFDENIDGLRACVTNCCASAFLSRKDEGVVVRSYNLPSHILGSSTPLPDDDQLVSSTDREPSDPSGRLVSFLQRIVDSFEEQQQGEVSLGEFMRVASGALGSFQDAQNFESQYASPRVASFERVLAPVIEGINADYGIELSRKVTRSLAQSLSIQLWDGTYLSMWRAKNRAALERIFQTFSNYSASAGIIARQIATKAHIALGIEFDCLTQALLSIEVVGAMGSSPSVRDTLGVIICHGYSTATSIADAANRILGQRVYEAIDMPYSQELSDVMGQLTRLVERFAFCKTLAVLVDMGSLAQVDETIPKLANGQMYVADNVSTGLALEVGSALINHGSVADALETCVEACKPTYRAIASPHGGDAIAFCSEAGSDAADKIRRLVQDSLPQDLPISLITCDFLELAQRGDQAGMFSSHNVRLIVGTMDPGVTAAPFVPLGDIVATGASEELDKSLSRALTAEEMDEFHVKLLRNLTLRNVAVSITILNPEILYLEADRAMHELARLSGESIEVRKQIGLYVHLCGLIERLVTKSFVDDYPDMEAFERDHADFVRWFRAAFDDMCRRYRVTIPVSEVGYVYHMLHEPDGCAASTAILGSMEDE</sequence>
<feature type="region of interest" description="Disordered" evidence="4">
    <location>
        <begin position="353"/>
        <end position="375"/>
    </location>
</feature>
<dbReference type="InterPro" id="IPR036662">
    <property type="entry name" value="PTS_EIIA_man-typ_sf"/>
</dbReference>
<dbReference type="GO" id="GO:0016020">
    <property type="term" value="C:membrane"/>
    <property type="evidence" value="ECO:0007669"/>
    <property type="project" value="InterPro"/>
</dbReference>
<evidence type="ECO:0000256" key="3">
    <source>
        <dbReference type="ARBA" id="ARBA00022840"/>
    </source>
</evidence>
<dbReference type="SUPFAM" id="SSF63520">
    <property type="entry name" value="PTS-regulatory domain, PRD"/>
    <property type="match status" value="1"/>
</dbReference>
<accession>A0A1H9P7C3</accession>
<dbReference type="InterPro" id="IPR027417">
    <property type="entry name" value="P-loop_NTPase"/>
</dbReference>
<proteinExistence type="predicted"/>
<dbReference type="EMBL" id="FOGP01000002">
    <property type="protein sequence ID" value="SER44136.1"/>
    <property type="molecule type" value="Genomic_DNA"/>
</dbReference>
<evidence type="ECO:0000259" key="6">
    <source>
        <dbReference type="PROSITE" id="PS51096"/>
    </source>
</evidence>
<dbReference type="PROSITE" id="PS51096">
    <property type="entry name" value="PTS_EIIA_TYPE_4"/>
    <property type="match status" value="1"/>
</dbReference>
<protein>
    <submittedName>
        <fullName evidence="7">Transcriptional regulatory protein LevR, contains PRD, AAA+ and EIIA domains</fullName>
    </submittedName>
</protein>
<keyword evidence="3" id="KW-0067">ATP-binding</keyword>
<dbReference type="SUPFAM" id="SSF52540">
    <property type="entry name" value="P-loop containing nucleoside triphosphate hydrolases"/>
    <property type="match status" value="1"/>
</dbReference>
<evidence type="ECO:0000256" key="2">
    <source>
        <dbReference type="ARBA" id="ARBA00022741"/>
    </source>
</evidence>
<gene>
    <name evidence="7" type="ORF">SAMN05216446_0867</name>
</gene>
<dbReference type="RefSeq" id="WP_091008610.1">
    <property type="nucleotide sequence ID" value="NZ_FOGP01000002.1"/>
</dbReference>
<dbReference type="InterPro" id="IPR036390">
    <property type="entry name" value="WH_DNA-bd_sf"/>
</dbReference>
<evidence type="ECO:0000313" key="7">
    <source>
        <dbReference type="EMBL" id="SER44136.1"/>
    </source>
</evidence>
<feature type="domain" description="Sigma-54 factor interaction" evidence="5">
    <location>
        <begin position="108"/>
        <end position="329"/>
    </location>
</feature>
<dbReference type="Gene3D" id="3.40.50.300">
    <property type="entry name" value="P-loop containing nucleotide triphosphate hydrolases"/>
    <property type="match status" value="1"/>
</dbReference>
<evidence type="ECO:0000256" key="1">
    <source>
        <dbReference type="ARBA" id="ARBA00022679"/>
    </source>
</evidence>
<dbReference type="AlphaFoldDB" id="A0A1H9P7C3"/>
<dbReference type="GO" id="GO:0006355">
    <property type="term" value="P:regulation of DNA-templated transcription"/>
    <property type="evidence" value="ECO:0007669"/>
    <property type="project" value="InterPro"/>
</dbReference>
<dbReference type="Gene3D" id="1.10.10.10">
    <property type="entry name" value="Winged helix-like DNA-binding domain superfamily/Winged helix DNA-binding domain"/>
    <property type="match status" value="1"/>
</dbReference>
<dbReference type="Gene3D" id="3.40.50.510">
    <property type="entry name" value="Phosphotransferase system, mannose-type IIA component"/>
    <property type="match status" value="1"/>
</dbReference>
<organism evidence="7 8">
    <name type="scientific">Parafannyhessea umbonata</name>
    <dbReference type="NCBI Taxonomy" id="604330"/>
    <lineage>
        <taxon>Bacteria</taxon>
        <taxon>Bacillati</taxon>
        <taxon>Actinomycetota</taxon>
        <taxon>Coriobacteriia</taxon>
        <taxon>Coriobacteriales</taxon>
        <taxon>Atopobiaceae</taxon>
        <taxon>Parafannyhessea</taxon>
    </lineage>
</organism>
<dbReference type="InterPro" id="IPR002078">
    <property type="entry name" value="Sigma_54_int"/>
</dbReference>
<reference evidence="8" key="1">
    <citation type="submission" date="2016-10" db="EMBL/GenBank/DDBJ databases">
        <authorList>
            <person name="Varghese N."/>
            <person name="Submissions S."/>
        </authorList>
    </citation>
    <scope>NUCLEOTIDE SEQUENCE [LARGE SCALE GENOMIC DNA]</scope>
    <source>
        <strain evidence="8">KHGC19</strain>
    </source>
</reference>
<evidence type="ECO:0000256" key="4">
    <source>
        <dbReference type="SAM" id="MobiDB-lite"/>
    </source>
</evidence>
<evidence type="ECO:0000259" key="5">
    <source>
        <dbReference type="PROSITE" id="PS50045"/>
    </source>
</evidence>
<dbReference type="GO" id="GO:0009401">
    <property type="term" value="P:phosphoenolpyruvate-dependent sugar phosphotransferase system"/>
    <property type="evidence" value="ECO:0007669"/>
    <property type="project" value="InterPro"/>
</dbReference>
<dbReference type="Pfam" id="PF03610">
    <property type="entry name" value="EIIA-man"/>
    <property type="match status" value="1"/>
</dbReference>
<dbReference type="Proteomes" id="UP000199128">
    <property type="component" value="Unassembled WGS sequence"/>
</dbReference>
<dbReference type="GO" id="GO:0016740">
    <property type="term" value="F:transferase activity"/>
    <property type="evidence" value="ECO:0007669"/>
    <property type="project" value="UniProtKB-KW"/>
</dbReference>
<dbReference type="Pfam" id="PF00158">
    <property type="entry name" value="Sigma54_activat"/>
    <property type="match status" value="1"/>
</dbReference>
<dbReference type="InterPro" id="IPR036634">
    <property type="entry name" value="PRD_sf"/>
</dbReference>
<dbReference type="GO" id="GO:0005524">
    <property type="term" value="F:ATP binding"/>
    <property type="evidence" value="ECO:0007669"/>
    <property type="project" value="UniProtKB-KW"/>
</dbReference>
<feature type="domain" description="PTS EIIA type-4" evidence="6">
    <location>
        <begin position="541"/>
        <end position="676"/>
    </location>
</feature>
<keyword evidence="2" id="KW-0547">Nucleotide-binding</keyword>
<dbReference type="Pfam" id="PF00874">
    <property type="entry name" value="PRD"/>
    <property type="match status" value="1"/>
</dbReference>
<evidence type="ECO:0000313" key="8">
    <source>
        <dbReference type="Proteomes" id="UP000199128"/>
    </source>
</evidence>
<dbReference type="PANTHER" id="PTHR32071">
    <property type="entry name" value="TRANSCRIPTIONAL REGULATORY PROTEIN"/>
    <property type="match status" value="1"/>
</dbReference>
<dbReference type="SUPFAM" id="SSF53062">
    <property type="entry name" value="PTS system fructose IIA component-like"/>
    <property type="match status" value="1"/>
</dbReference>
<dbReference type="PROSITE" id="PS50045">
    <property type="entry name" value="SIGMA54_INTERACT_4"/>
    <property type="match status" value="1"/>
</dbReference>